<dbReference type="PANTHER" id="PTHR10334">
    <property type="entry name" value="CYSTEINE-RICH SECRETORY PROTEIN-RELATED"/>
    <property type="match status" value="1"/>
</dbReference>
<dbReference type="PROSITE" id="PS01009">
    <property type="entry name" value="CRISP_1"/>
    <property type="match status" value="1"/>
</dbReference>
<dbReference type="InterPro" id="IPR001283">
    <property type="entry name" value="CRISP-related"/>
</dbReference>
<comment type="caution">
    <text evidence="2">The sequence shown here is derived from an EMBL/GenBank/DDBJ whole genome shotgun (WGS) entry which is preliminary data.</text>
</comment>
<feature type="domain" description="SCP" evidence="1">
    <location>
        <begin position="31"/>
        <end position="170"/>
    </location>
</feature>
<gene>
    <name evidence="2" type="ORF">Q5H91_11450</name>
</gene>
<keyword evidence="3" id="KW-1185">Reference proteome</keyword>
<evidence type="ECO:0000313" key="3">
    <source>
        <dbReference type="Proteomes" id="UP001230685"/>
    </source>
</evidence>
<dbReference type="SMART" id="SM00198">
    <property type="entry name" value="SCP"/>
    <property type="match status" value="1"/>
</dbReference>
<dbReference type="Proteomes" id="UP001230685">
    <property type="component" value="Unassembled WGS sequence"/>
</dbReference>
<dbReference type="Gene3D" id="3.40.33.10">
    <property type="entry name" value="CAP"/>
    <property type="match status" value="1"/>
</dbReference>
<organism evidence="2 3">
    <name type="scientific">Sphingomonas aurea</name>
    <dbReference type="NCBI Taxonomy" id="3063994"/>
    <lineage>
        <taxon>Bacteria</taxon>
        <taxon>Pseudomonadati</taxon>
        <taxon>Pseudomonadota</taxon>
        <taxon>Alphaproteobacteria</taxon>
        <taxon>Sphingomonadales</taxon>
        <taxon>Sphingomonadaceae</taxon>
        <taxon>Sphingomonas</taxon>
    </lineage>
</organism>
<dbReference type="InterPro" id="IPR035940">
    <property type="entry name" value="CAP_sf"/>
</dbReference>
<dbReference type="Pfam" id="PF00188">
    <property type="entry name" value="CAP"/>
    <property type="match status" value="1"/>
</dbReference>
<dbReference type="RefSeq" id="WP_305173538.1">
    <property type="nucleotide sequence ID" value="NZ_JAUUDS010000005.1"/>
</dbReference>
<accession>A0ABT9ELY4</accession>
<name>A0ABT9ELY4_9SPHN</name>
<dbReference type="SUPFAM" id="SSF55797">
    <property type="entry name" value="PR-1-like"/>
    <property type="match status" value="1"/>
</dbReference>
<evidence type="ECO:0000313" key="2">
    <source>
        <dbReference type="EMBL" id="MDP1027832.1"/>
    </source>
</evidence>
<reference evidence="2 3" key="1">
    <citation type="submission" date="2023-07" db="EMBL/GenBank/DDBJ databases">
        <authorList>
            <person name="Kim M.K."/>
        </authorList>
    </citation>
    <scope>NUCLEOTIDE SEQUENCE [LARGE SCALE GENOMIC DNA]</scope>
    <source>
        <strain evidence="2 3">KR1UV-12</strain>
    </source>
</reference>
<dbReference type="PRINTS" id="PR00837">
    <property type="entry name" value="V5TPXLIKE"/>
</dbReference>
<protein>
    <submittedName>
        <fullName evidence="2">CAP domain-containing protein</fullName>
    </submittedName>
</protein>
<sequence>MRGGRSTLWLARVAMLALSPLVIGATGLTSNLEGRLLAGHNRERAVVGVPPLHWDAGLASDAKRWADHLAASGAFRHSPDDPGNPQGENLWAGTRNAFAVESMVGAWARERRFFKAGTFPDNSVTGRVADVDHYTQMMWRRTNAVGCAVAEGADEDILVCRYSQAGNYTGERPF</sequence>
<dbReference type="InterPro" id="IPR018244">
    <property type="entry name" value="Allrgn_V5/Tpx1_CS"/>
</dbReference>
<evidence type="ECO:0000259" key="1">
    <source>
        <dbReference type="SMART" id="SM00198"/>
    </source>
</evidence>
<dbReference type="InterPro" id="IPR014044">
    <property type="entry name" value="CAP_dom"/>
</dbReference>
<dbReference type="EMBL" id="JAUUDS010000005">
    <property type="protein sequence ID" value="MDP1027832.1"/>
    <property type="molecule type" value="Genomic_DNA"/>
</dbReference>
<proteinExistence type="predicted"/>